<proteinExistence type="predicted"/>
<organism evidence="1 2">
    <name type="scientific">Corchorus olitorius</name>
    <dbReference type="NCBI Taxonomy" id="93759"/>
    <lineage>
        <taxon>Eukaryota</taxon>
        <taxon>Viridiplantae</taxon>
        <taxon>Streptophyta</taxon>
        <taxon>Embryophyta</taxon>
        <taxon>Tracheophyta</taxon>
        <taxon>Spermatophyta</taxon>
        <taxon>Magnoliopsida</taxon>
        <taxon>eudicotyledons</taxon>
        <taxon>Gunneridae</taxon>
        <taxon>Pentapetalae</taxon>
        <taxon>rosids</taxon>
        <taxon>malvids</taxon>
        <taxon>Malvales</taxon>
        <taxon>Malvaceae</taxon>
        <taxon>Grewioideae</taxon>
        <taxon>Apeibeae</taxon>
        <taxon>Corchorus</taxon>
    </lineage>
</organism>
<protein>
    <submittedName>
        <fullName evidence="1">Uncharacterized protein</fullName>
    </submittedName>
</protein>
<sequence length="281" mass="32427">MANYIPRFSFEIVGHPVVFQLQEDTEPKPSESPLPQLEVTIDLNLRYRSCYYPLPPESSKVLDVRQTFRFDLNILTANHRAMASHILGGLHKLLYTHQIYLDRRNSQKFDPFINKIIQFSLGLKSKNVPTALVNATVFATVVENLHVRLVKDFLFPEEEEDNEISQQVQVDEGRVNYLLVTQEDQGRSMNYHYQEEDFSEISQAEADEDYEIDEEILDDDEIQFEEISSNNHGRVPADESSINNMMLNNKVIITLEESDHQEDCCVVCLEQLAEVGSQLKT</sequence>
<dbReference type="AlphaFoldDB" id="A0A1R3L4L0"/>
<dbReference type="OrthoDB" id="4348522at2759"/>
<reference evidence="2" key="1">
    <citation type="submission" date="2013-09" db="EMBL/GenBank/DDBJ databases">
        <title>Corchorus olitorius genome sequencing.</title>
        <authorList>
            <person name="Alam M."/>
            <person name="Haque M.S."/>
            <person name="Islam M.S."/>
            <person name="Emdad E.M."/>
            <person name="Islam M.M."/>
            <person name="Ahmed B."/>
            <person name="Halim A."/>
            <person name="Hossen Q.M.M."/>
            <person name="Hossain M.Z."/>
            <person name="Ahmed R."/>
            <person name="Khan M.M."/>
            <person name="Islam R."/>
            <person name="Rashid M.M."/>
            <person name="Khan S.A."/>
            <person name="Rahman M.S."/>
            <person name="Alam M."/>
            <person name="Yahiya A.S."/>
            <person name="Khan M.S."/>
            <person name="Azam M.S."/>
            <person name="Haque T."/>
            <person name="Lashkar M.Z.H."/>
            <person name="Akhand A.I."/>
            <person name="Morshed G."/>
            <person name="Roy S."/>
            <person name="Uddin K.S."/>
            <person name="Rabeya T."/>
            <person name="Hossain A.S."/>
            <person name="Chowdhury A."/>
            <person name="Snigdha A.R."/>
            <person name="Mortoza M.S."/>
            <person name="Matin S.A."/>
            <person name="Hoque S.M.E."/>
            <person name="Islam M.K."/>
            <person name="Roy D.K."/>
            <person name="Haider R."/>
            <person name="Moosa M.M."/>
            <person name="Elias S.M."/>
            <person name="Hasan A.M."/>
            <person name="Jahan S."/>
            <person name="Shafiuddin M."/>
            <person name="Mahmood N."/>
            <person name="Shommy N.S."/>
        </authorList>
    </citation>
    <scope>NUCLEOTIDE SEQUENCE [LARGE SCALE GENOMIC DNA]</scope>
    <source>
        <strain evidence="2">cv. O-4</strain>
    </source>
</reference>
<keyword evidence="2" id="KW-1185">Reference proteome</keyword>
<name>A0A1R3L4L0_9ROSI</name>
<evidence type="ECO:0000313" key="2">
    <source>
        <dbReference type="Proteomes" id="UP000187203"/>
    </source>
</evidence>
<accession>A0A1R3L4L0</accession>
<evidence type="ECO:0000313" key="1">
    <source>
        <dbReference type="EMBL" id="OMP14249.1"/>
    </source>
</evidence>
<gene>
    <name evidence="1" type="ORF">COLO4_00131</name>
</gene>
<dbReference type="EMBL" id="AWUE01000882">
    <property type="protein sequence ID" value="OMP14249.1"/>
    <property type="molecule type" value="Genomic_DNA"/>
</dbReference>
<dbReference type="Proteomes" id="UP000187203">
    <property type="component" value="Unassembled WGS sequence"/>
</dbReference>
<comment type="caution">
    <text evidence="1">The sequence shown here is derived from an EMBL/GenBank/DDBJ whole genome shotgun (WGS) entry which is preliminary data.</text>
</comment>